<dbReference type="Proteomes" id="UP000288388">
    <property type="component" value="Unassembled WGS sequence"/>
</dbReference>
<dbReference type="Pfam" id="PF12952">
    <property type="entry name" value="DUF3841"/>
    <property type="match status" value="1"/>
</dbReference>
<sequence>MTNKVKVWTKQHENILQVLEQTGRYIAKKEYIQQKMEDHSSLYLGVYEWYMQAAARFVQPPADVKYPIWVSLSEEDSIQNSEGNTILEIELDEDQLILVDLLKWGNIVNHLYIPKDLEDQREHTRLLEKYGIDDITAFMTPFYPNIKRKIEQSHERLFDDSSVLGEMKVGTIWEIRKEWITQITR</sequence>
<name>A0A437UI16_ENTAV</name>
<accession>A0A437UI16</accession>
<evidence type="ECO:0000313" key="1">
    <source>
        <dbReference type="EMBL" id="RVU93286.1"/>
    </source>
</evidence>
<dbReference type="AlphaFoldDB" id="A0A437UI16"/>
<dbReference type="InterPro" id="IPR024211">
    <property type="entry name" value="DUF3841"/>
</dbReference>
<reference evidence="1 2" key="1">
    <citation type="submission" date="2018-12" db="EMBL/GenBank/DDBJ databases">
        <title>A novel vanA-carrying plasmid in a clinical isolate of Enterococcus avium.</title>
        <authorList>
            <person name="Bernasconi O.J."/>
            <person name="Luzzaro F."/>
            <person name="Endimiani A."/>
        </authorList>
    </citation>
    <scope>NUCLEOTIDE SEQUENCE [LARGE SCALE GENOMIC DNA]</scope>
    <source>
        <strain evidence="1 2">LC0559/18</strain>
    </source>
</reference>
<proteinExistence type="predicted"/>
<organism evidence="1 2">
    <name type="scientific">Enterococcus avium</name>
    <name type="common">Streptococcus avium</name>
    <dbReference type="NCBI Taxonomy" id="33945"/>
    <lineage>
        <taxon>Bacteria</taxon>
        <taxon>Bacillati</taxon>
        <taxon>Bacillota</taxon>
        <taxon>Bacilli</taxon>
        <taxon>Lactobacillales</taxon>
        <taxon>Enterococcaceae</taxon>
        <taxon>Enterococcus</taxon>
    </lineage>
</organism>
<dbReference type="RefSeq" id="WP_127979913.1">
    <property type="nucleotide sequence ID" value="NZ_JBPFMR010000127.1"/>
</dbReference>
<evidence type="ECO:0000313" key="2">
    <source>
        <dbReference type="Proteomes" id="UP000288388"/>
    </source>
</evidence>
<dbReference type="EMBL" id="RYZS01000002">
    <property type="protein sequence ID" value="RVU93286.1"/>
    <property type="molecule type" value="Genomic_DNA"/>
</dbReference>
<comment type="caution">
    <text evidence="1">The sequence shown here is derived from an EMBL/GenBank/DDBJ whole genome shotgun (WGS) entry which is preliminary data.</text>
</comment>
<gene>
    <name evidence="1" type="ORF">EK398_22980</name>
</gene>
<protein>
    <submittedName>
        <fullName evidence="1">DUF3841 domain-containing protein</fullName>
    </submittedName>
</protein>